<gene>
    <name evidence="1" type="ORF">LX87_05534</name>
</gene>
<evidence type="ECO:0000313" key="2">
    <source>
        <dbReference type="Proteomes" id="UP000248790"/>
    </source>
</evidence>
<dbReference type="InterPro" id="IPR006881">
    <property type="entry name" value="RepA_C"/>
</dbReference>
<dbReference type="EMBL" id="QLMC01000015">
    <property type="protein sequence ID" value="RAJ90055.1"/>
    <property type="molecule type" value="Genomic_DNA"/>
</dbReference>
<comment type="caution">
    <text evidence="1">The sequence shown here is derived from an EMBL/GenBank/DDBJ whole genome shotgun (WGS) entry which is preliminary data.</text>
</comment>
<dbReference type="Proteomes" id="UP000248790">
    <property type="component" value="Unassembled WGS sequence"/>
</dbReference>
<evidence type="ECO:0000313" key="1">
    <source>
        <dbReference type="EMBL" id="RAJ90055.1"/>
    </source>
</evidence>
<protein>
    <submittedName>
        <fullName evidence="1">RepA protein</fullName>
    </submittedName>
</protein>
<proteinExistence type="predicted"/>
<name>A0A327WFS0_LARAB</name>
<dbReference type="AlphaFoldDB" id="A0A327WFS0"/>
<dbReference type="RefSeq" id="WP_111631530.1">
    <property type="nucleotide sequence ID" value="NZ_QLMC01000015.1"/>
</dbReference>
<sequence>MAKKEELSPIAKRRGKLVYEAFQEEPDDRDILFQSSVMAHCYLPRREPDLKPNEIWQAESGKFSLYVMPMPIRNPVTHEMQYLGLPYGVKARIILATLNTIALKSQNRIIDMPANSVTDFNNYMGFSESGSQVSTVRDQISRLASCVVRMTYDGTEGQHNINLPLVSGFTLFPERNPDQLLLWPSQIELSEAYFHNLMEHAVPLAKSHLTALSNNATAIDWYTFLAHRLHRIQPNKPQFLGWQTIKAQFGGDYNRMTDFRANFKKVHRLVKSLYTDARVEEKGARGLMLHFSQTPIPKRLITNGLNDKL</sequence>
<keyword evidence="2" id="KW-1185">Reference proteome</keyword>
<dbReference type="Pfam" id="PF04796">
    <property type="entry name" value="RepA_C"/>
    <property type="match status" value="1"/>
</dbReference>
<reference evidence="1 2" key="1">
    <citation type="submission" date="2018-06" db="EMBL/GenBank/DDBJ databases">
        <title>Genomic Encyclopedia of Archaeal and Bacterial Type Strains, Phase II (KMG-II): from individual species to whole genera.</title>
        <authorList>
            <person name="Goeker M."/>
        </authorList>
    </citation>
    <scope>NUCLEOTIDE SEQUENCE [LARGE SCALE GENOMIC DNA]</scope>
    <source>
        <strain evidence="1 2">DSM 21851</strain>
    </source>
</reference>
<dbReference type="OrthoDB" id="932750at2"/>
<organism evidence="1 2">
    <name type="scientific">Larkinella arboricola</name>
    <dbReference type="NCBI Taxonomy" id="643671"/>
    <lineage>
        <taxon>Bacteria</taxon>
        <taxon>Pseudomonadati</taxon>
        <taxon>Bacteroidota</taxon>
        <taxon>Cytophagia</taxon>
        <taxon>Cytophagales</taxon>
        <taxon>Spirosomataceae</taxon>
        <taxon>Larkinella</taxon>
    </lineage>
</organism>
<accession>A0A327WFS0</accession>